<gene>
    <name evidence="2" type="ORF">BFC17_15890</name>
</gene>
<name>A0A1E8FGG6_9ALTE</name>
<dbReference type="Proteomes" id="UP000176037">
    <property type="component" value="Unassembled WGS sequence"/>
</dbReference>
<dbReference type="InterPro" id="IPR023393">
    <property type="entry name" value="START-like_dom_sf"/>
</dbReference>
<dbReference type="AlphaFoldDB" id="A0A1E8FGG6"/>
<accession>A0A1E8FGG6</accession>
<dbReference type="RefSeq" id="WP_070175953.1">
    <property type="nucleotide sequence ID" value="NZ_BMJR01000001.1"/>
</dbReference>
<protein>
    <submittedName>
        <fullName evidence="2">Polyketide cyclase/dehydrase</fullName>
    </submittedName>
</protein>
<evidence type="ECO:0000313" key="2">
    <source>
        <dbReference type="EMBL" id="OFI35035.1"/>
    </source>
</evidence>
<feature type="chain" id="PRO_5009214192" evidence="1">
    <location>
        <begin position="18"/>
        <end position="172"/>
    </location>
</feature>
<proteinExistence type="predicted"/>
<feature type="signal peptide" evidence="1">
    <location>
        <begin position="1"/>
        <end position="17"/>
    </location>
</feature>
<organism evidence="2 3">
    <name type="scientific">Alteromonas lipolytica</name>
    <dbReference type="NCBI Taxonomy" id="1856405"/>
    <lineage>
        <taxon>Bacteria</taxon>
        <taxon>Pseudomonadati</taxon>
        <taxon>Pseudomonadota</taxon>
        <taxon>Gammaproteobacteria</taxon>
        <taxon>Alteromonadales</taxon>
        <taxon>Alteromonadaceae</taxon>
        <taxon>Alteromonas/Salinimonas group</taxon>
        <taxon>Alteromonas</taxon>
    </lineage>
</organism>
<dbReference type="OrthoDB" id="6329454at2"/>
<comment type="caution">
    <text evidence="2">The sequence shown here is derived from an EMBL/GenBank/DDBJ whole genome shotgun (WGS) entry which is preliminary data.</text>
</comment>
<dbReference type="PROSITE" id="PS51257">
    <property type="entry name" value="PROKAR_LIPOPROTEIN"/>
    <property type="match status" value="1"/>
</dbReference>
<evidence type="ECO:0000256" key="1">
    <source>
        <dbReference type="SAM" id="SignalP"/>
    </source>
</evidence>
<dbReference type="SUPFAM" id="SSF55961">
    <property type="entry name" value="Bet v1-like"/>
    <property type="match status" value="1"/>
</dbReference>
<keyword evidence="1" id="KW-0732">Signal</keyword>
<dbReference type="EMBL" id="MJIC01000010">
    <property type="protein sequence ID" value="OFI35035.1"/>
    <property type="molecule type" value="Genomic_DNA"/>
</dbReference>
<evidence type="ECO:0000313" key="3">
    <source>
        <dbReference type="Proteomes" id="UP000176037"/>
    </source>
</evidence>
<dbReference type="CDD" id="cd07814">
    <property type="entry name" value="SRPBCC_CalC_Aha1-like"/>
    <property type="match status" value="1"/>
</dbReference>
<reference evidence="2 3" key="1">
    <citation type="submission" date="2016-09" db="EMBL/GenBank/DDBJ databases">
        <title>Alteromonas lipolytica, a new species isolated from sea water.</title>
        <authorList>
            <person name="Wu Y.-H."/>
            <person name="Cheng H."/>
            <person name="Xu X.-W."/>
        </authorList>
    </citation>
    <scope>NUCLEOTIDE SEQUENCE [LARGE SCALE GENOMIC DNA]</scope>
    <source>
        <strain evidence="2 3">JW12</strain>
    </source>
</reference>
<dbReference type="Gene3D" id="3.30.530.20">
    <property type="match status" value="1"/>
</dbReference>
<dbReference type="STRING" id="1856405.BFC17_15890"/>
<dbReference type="InterPro" id="IPR019587">
    <property type="entry name" value="Polyketide_cyclase/dehydratase"/>
</dbReference>
<sequence length="172" mass="18992">MRYLALVMLFAVSACLAETKVVAVSDSGFIIENTATINALPDTVWQALVNDVDSWWPKDHSWWGDEGRFSIEPLTGGCFCETAQNRSAQHMQIVFVEPGKLLRMSGGLGPLQGMGVYGALDWQFTENGTKTRITLTYRVQGFYPEGFAELAPIVAQVQGIQLQALVDFINND</sequence>
<keyword evidence="3" id="KW-1185">Reference proteome</keyword>
<dbReference type="Pfam" id="PF10604">
    <property type="entry name" value="Polyketide_cyc2"/>
    <property type="match status" value="1"/>
</dbReference>